<evidence type="ECO:0000256" key="1">
    <source>
        <dbReference type="PROSITE-ProRule" id="PRU00473"/>
    </source>
</evidence>
<evidence type="ECO:0000313" key="5">
    <source>
        <dbReference type="Proteomes" id="UP000461670"/>
    </source>
</evidence>
<protein>
    <recommendedName>
        <fullName evidence="3">OmpA-like domain-containing protein</fullName>
    </recommendedName>
</protein>
<name>A0A7V8JR46_9BURK</name>
<dbReference type="GO" id="GO:0016020">
    <property type="term" value="C:membrane"/>
    <property type="evidence" value="ECO:0007669"/>
    <property type="project" value="UniProtKB-UniRule"/>
</dbReference>
<evidence type="ECO:0000256" key="2">
    <source>
        <dbReference type="SAM" id="Phobius"/>
    </source>
</evidence>
<sequence length="174" mass="18027">MSAQQEDDGQALFVLGVVGGIVALLLTAVVGIAIHQQRVFKTALTQAQEQEIAETYPTLVGEAAQDSRVAVDEGVVTFYFAVGSAVLPAGTNEALADIVQGVQSGRRAAVSGFHDASGDPIVNAALAKERALAVGQALTTLGVPADRIEYRRPADTTGTGEAAQARRVEVTLVE</sequence>
<keyword evidence="2" id="KW-0812">Transmembrane</keyword>
<dbReference type="PROSITE" id="PS51123">
    <property type="entry name" value="OMPA_2"/>
    <property type="match status" value="1"/>
</dbReference>
<evidence type="ECO:0000259" key="3">
    <source>
        <dbReference type="PROSITE" id="PS51123"/>
    </source>
</evidence>
<dbReference type="SUPFAM" id="SSF103088">
    <property type="entry name" value="OmpA-like"/>
    <property type="match status" value="1"/>
</dbReference>
<dbReference type="Proteomes" id="UP000461670">
    <property type="component" value="Unassembled WGS sequence"/>
</dbReference>
<comment type="caution">
    <text evidence="4">The sequence shown here is derived from an EMBL/GenBank/DDBJ whole genome shotgun (WGS) entry which is preliminary data.</text>
</comment>
<dbReference type="Gene3D" id="3.30.1330.60">
    <property type="entry name" value="OmpA-like domain"/>
    <property type="match status" value="1"/>
</dbReference>
<dbReference type="EMBL" id="WNDQ01000009">
    <property type="protein sequence ID" value="KAF1022767.1"/>
    <property type="molecule type" value="Genomic_DNA"/>
</dbReference>
<reference evidence="5" key="1">
    <citation type="journal article" date="2020" name="MBio">
        <title>Horizontal gene transfer to a defensive symbiont with a reduced genome amongst a multipartite beetle microbiome.</title>
        <authorList>
            <person name="Waterworth S.C."/>
            <person name="Florez L.V."/>
            <person name="Rees E.R."/>
            <person name="Hertweck C."/>
            <person name="Kaltenpoth M."/>
            <person name="Kwan J.C."/>
        </authorList>
    </citation>
    <scope>NUCLEOTIDE SEQUENCE [LARGE SCALE GENOMIC DNA]</scope>
</reference>
<proteinExistence type="predicted"/>
<dbReference type="Pfam" id="PF00691">
    <property type="entry name" value="OmpA"/>
    <property type="match status" value="1"/>
</dbReference>
<organism evidence="4 5">
    <name type="scientific">Paracidovorax wautersii</name>
    <dbReference type="NCBI Taxonomy" id="1177982"/>
    <lineage>
        <taxon>Bacteria</taxon>
        <taxon>Pseudomonadati</taxon>
        <taxon>Pseudomonadota</taxon>
        <taxon>Betaproteobacteria</taxon>
        <taxon>Burkholderiales</taxon>
        <taxon>Comamonadaceae</taxon>
        <taxon>Paracidovorax</taxon>
    </lineage>
</organism>
<dbReference type="CDD" id="cd07185">
    <property type="entry name" value="OmpA_C-like"/>
    <property type="match status" value="1"/>
</dbReference>
<evidence type="ECO:0000313" key="4">
    <source>
        <dbReference type="EMBL" id="KAF1022767.1"/>
    </source>
</evidence>
<keyword evidence="1 2" id="KW-0472">Membrane</keyword>
<dbReference type="InterPro" id="IPR036737">
    <property type="entry name" value="OmpA-like_sf"/>
</dbReference>
<dbReference type="AlphaFoldDB" id="A0A7V8JR46"/>
<gene>
    <name evidence="4" type="ORF">GAK30_00924</name>
</gene>
<feature type="domain" description="OmpA-like" evidence="3">
    <location>
        <begin position="67"/>
        <end position="174"/>
    </location>
</feature>
<keyword evidence="2" id="KW-1133">Transmembrane helix</keyword>
<dbReference type="InterPro" id="IPR006665">
    <property type="entry name" value="OmpA-like"/>
</dbReference>
<accession>A0A7V8JR46</accession>
<feature type="transmembrane region" description="Helical" evidence="2">
    <location>
        <begin position="12"/>
        <end position="34"/>
    </location>
</feature>